<dbReference type="Proteomes" id="UP001501470">
    <property type="component" value="Unassembled WGS sequence"/>
</dbReference>
<evidence type="ECO:0000313" key="2">
    <source>
        <dbReference type="EMBL" id="GAA1521574.1"/>
    </source>
</evidence>
<proteinExistence type="predicted"/>
<feature type="region of interest" description="Disordered" evidence="1">
    <location>
        <begin position="67"/>
        <end position="89"/>
    </location>
</feature>
<name>A0ABP4LG73_9ACTN</name>
<dbReference type="EMBL" id="BAAAQD010000008">
    <property type="protein sequence ID" value="GAA1521574.1"/>
    <property type="molecule type" value="Genomic_DNA"/>
</dbReference>
<accession>A0ABP4LG73</accession>
<feature type="compositionally biased region" description="Basic and acidic residues" evidence="1">
    <location>
        <begin position="77"/>
        <end position="89"/>
    </location>
</feature>
<sequence>MDERLVGGDGLADLGDARRVRQGEIFTGRERDAGLDGHLAALMEVENWPFKGVIGHGCRHGGSFATSDNAGVSAKRMGGESAHDAIQRG</sequence>
<gene>
    <name evidence="2" type="ORF">GCM10009827_041810</name>
</gene>
<evidence type="ECO:0000256" key="1">
    <source>
        <dbReference type="SAM" id="MobiDB-lite"/>
    </source>
</evidence>
<comment type="caution">
    <text evidence="2">The sequence shown here is derived from an EMBL/GenBank/DDBJ whole genome shotgun (WGS) entry which is preliminary data.</text>
</comment>
<organism evidence="2 3">
    <name type="scientific">Dactylosporangium maewongense</name>
    <dbReference type="NCBI Taxonomy" id="634393"/>
    <lineage>
        <taxon>Bacteria</taxon>
        <taxon>Bacillati</taxon>
        <taxon>Actinomycetota</taxon>
        <taxon>Actinomycetes</taxon>
        <taxon>Micromonosporales</taxon>
        <taxon>Micromonosporaceae</taxon>
        <taxon>Dactylosporangium</taxon>
    </lineage>
</organism>
<reference evidence="3" key="1">
    <citation type="journal article" date="2019" name="Int. J. Syst. Evol. Microbiol.">
        <title>The Global Catalogue of Microorganisms (GCM) 10K type strain sequencing project: providing services to taxonomists for standard genome sequencing and annotation.</title>
        <authorList>
            <consortium name="The Broad Institute Genomics Platform"/>
            <consortium name="The Broad Institute Genome Sequencing Center for Infectious Disease"/>
            <person name="Wu L."/>
            <person name="Ma J."/>
        </authorList>
    </citation>
    <scope>NUCLEOTIDE SEQUENCE [LARGE SCALE GENOMIC DNA]</scope>
    <source>
        <strain evidence="3">JCM 15933</strain>
    </source>
</reference>
<keyword evidence="3" id="KW-1185">Reference proteome</keyword>
<protein>
    <submittedName>
        <fullName evidence="2">Uncharacterized protein</fullName>
    </submittedName>
</protein>
<evidence type="ECO:0000313" key="3">
    <source>
        <dbReference type="Proteomes" id="UP001501470"/>
    </source>
</evidence>